<dbReference type="EMBL" id="KE123582">
    <property type="protein sequence ID" value="EUR80874.1"/>
    <property type="molecule type" value="Genomic_DNA"/>
</dbReference>
<dbReference type="FunFam" id="1.20.58.1930:FF:000001">
    <property type="entry name" value="Erythrocyte membrane protein 1, PfEMP1"/>
    <property type="match status" value="1"/>
</dbReference>
<dbReference type="Proteomes" id="UP000030688">
    <property type="component" value="Unassembled WGS sequence"/>
</dbReference>
<dbReference type="SUPFAM" id="SSF140924">
    <property type="entry name" value="Duffy binding domain-like"/>
    <property type="match status" value="7"/>
</dbReference>
<feature type="domain" description="Plasmodium falciparum erythrocyte membrane protein-1 N-terminal segment" evidence="5">
    <location>
        <begin position="14"/>
        <end position="48"/>
    </location>
</feature>
<feature type="domain" description="Duffy-antigen binding" evidence="3">
    <location>
        <begin position="799"/>
        <end position="978"/>
    </location>
</feature>
<evidence type="ECO:0000259" key="6">
    <source>
        <dbReference type="Pfam" id="PF18562"/>
    </source>
</evidence>
<dbReference type="Pfam" id="PF22672">
    <property type="entry name" value="DBL_C"/>
    <property type="match status" value="3"/>
</dbReference>
<dbReference type="Gene3D" id="1.20.58.830">
    <property type="match status" value="5"/>
</dbReference>
<feature type="region of interest" description="Disordered" evidence="1">
    <location>
        <begin position="2217"/>
        <end position="2247"/>
    </location>
</feature>
<evidence type="ECO:0000259" key="2">
    <source>
        <dbReference type="Pfam" id="PF03011"/>
    </source>
</evidence>
<dbReference type="InterPro" id="IPR029211">
    <property type="entry name" value="PfEMP1_ATS"/>
</dbReference>
<evidence type="ECO:0000259" key="7">
    <source>
        <dbReference type="Pfam" id="PF21807"/>
    </source>
</evidence>
<dbReference type="FunFam" id="1.20.58.1930:FF:000002">
    <property type="entry name" value="Erythrocyte membrane protein 1, PfEMP1"/>
    <property type="match status" value="1"/>
</dbReference>
<gene>
    <name evidence="9" type="ORF">PFBG_00240</name>
</gene>
<dbReference type="Pfam" id="PF03011">
    <property type="entry name" value="PFEMP"/>
    <property type="match status" value="2"/>
</dbReference>
<feature type="compositionally biased region" description="Basic and acidic residues" evidence="1">
    <location>
        <begin position="2217"/>
        <end position="2227"/>
    </location>
</feature>
<evidence type="ECO:0000313" key="10">
    <source>
        <dbReference type="Proteomes" id="UP000030688"/>
    </source>
</evidence>
<feature type="compositionally biased region" description="Pro residues" evidence="1">
    <location>
        <begin position="2664"/>
        <end position="2690"/>
    </location>
</feature>
<feature type="domain" description="Duffy-binding-like" evidence="2">
    <location>
        <begin position="2012"/>
        <end position="2155"/>
    </location>
</feature>
<feature type="compositionally biased region" description="Acidic residues" evidence="1">
    <location>
        <begin position="2717"/>
        <end position="2740"/>
    </location>
</feature>
<feature type="region of interest" description="Disordered" evidence="1">
    <location>
        <begin position="2648"/>
        <end position="2768"/>
    </location>
</feature>
<feature type="domain" description="Duffy-antigen binding" evidence="3">
    <location>
        <begin position="1554"/>
        <end position="1718"/>
    </location>
</feature>
<evidence type="ECO:0000259" key="5">
    <source>
        <dbReference type="Pfam" id="PF15447"/>
    </source>
</evidence>
<dbReference type="Pfam" id="PF15447">
    <property type="entry name" value="NTS"/>
    <property type="match status" value="1"/>
</dbReference>
<dbReference type="Pfam" id="PF05424">
    <property type="entry name" value="Duffy_binding"/>
    <property type="match status" value="5"/>
</dbReference>
<proteinExistence type="predicted"/>
<dbReference type="Gene3D" id="1.10.1900.40">
    <property type="entry name" value="Acidic terminal segments, variant surface antigen of PfEMP1"/>
    <property type="match status" value="2"/>
</dbReference>
<dbReference type="GO" id="GO:0016020">
    <property type="term" value="C:membrane"/>
    <property type="evidence" value="ECO:0007669"/>
    <property type="project" value="InterPro"/>
</dbReference>
<feature type="compositionally biased region" description="Pro residues" evidence="1">
    <location>
        <begin position="2751"/>
        <end position="2764"/>
    </location>
</feature>
<dbReference type="InterPro" id="IPR044932">
    <property type="entry name" value="PfEMP1_ATS_sf"/>
</dbReference>
<evidence type="ECO:0000313" key="9">
    <source>
        <dbReference type="EMBL" id="EUR80874.1"/>
    </source>
</evidence>
<protein>
    <recommendedName>
        <fullName evidence="11">Erythrocyte membrane protein 1</fullName>
    </recommendedName>
</protein>
<feature type="domain" description="PfEMP1 CIDRalpha1" evidence="7">
    <location>
        <begin position="501"/>
        <end position="555"/>
    </location>
</feature>
<name>W7FJM7_PLAF8</name>
<evidence type="ECO:0000259" key="4">
    <source>
        <dbReference type="Pfam" id="PF15445"/>
    </source>
</evidence>
<dbReference type="InterPro" id="IPR029210">
    <property type="entry name" value="PfEMP1_NTS"/>
</dbReference>
<dbReference type="FunFam" id="1.20.58.830:FF:000005">
    <property type="entry name" value="Erythrocyte membrane protein 1, PfEMP1"/>
    <property type="match status" value="1"/>
</dbReference>
<feature type="domain" description="Plasmodium falciparum erythrocyte membrane protein 1 acidic terminal segment" evidence="4">
    <location>
        <begin position="2775"/>
        <end position="3203"/>
    </location>
</feature>
<evidence type="ECO:0000259" key="3">
    <source>
        <dbReference type="Pfam" id="PF05424"/>
    </source>
</evidence>
<dbReference type="InterPro" id="IPR042202">
    <property type="entry name" value="Duffy-ag-bd_sf"/>
</dbReference>
<dbReference type="GO" id="GO:0046789">
    <property type="term" value="F:host cell surface receptor binding"/>
    <property type="evidence" value="ECO:0007669"/>
    <property type="project" value="InterPro"/>
</dbReference>
<feature type="domain" description="Duffy-antigen binding" evidence="3">
    <location>
        <begin position="120"/>
        <end position="299"/>
    </location>
</feature>
<dbReference type="FunFam" id="1.10.1900.40:FF:000001">
    <property type="entry name" value="Erythrocyte membrane protein 1"/>
    <property type="match status" value="1"/>
</dbReference>
<dbReference type="FunFam" id="1.10.1900.40:FF:000004">
    <property type="entry name" value="Erythrocyte membrane protein 1, PfEMP1"/>
    <property type="match status" value="1"/>
</dbReference>
<dbReference type="Pfam" id="PF18562">
    <property type="entry name" value="CIDR1_gamma"/>
    <property type="match status" value="1"/>
</dbReference>
<dbReference type="InterPro" id="IPR004258">
    <property type="entry name" value="DBL"/>
</dbReference>
<feature type="domain" description="Cysteine-rich interdomain region 1 gamma" evidence="6">
    <location>
        <begin position="1945"/>
        <end position="1992"/>
    </location>
</feature>
<feature type="compositionally biased region" description="Basic and acidic residues" evidence="1">
    <location>
        <begin position="2648"/>
        <end position="2661"/>
    </location>
</feature>
<reference evidence="10" key="1">
    <citation type="submission" date="2007-11" db="EMBL/GenBank/DDBJ databases">
        <authorList>
            <consortium name="The Broad Institute Genome Sequencing Platform"/>
            <person name="Volkman S.K."/>
            <person name="Daily J.P."/>
            <person name="Sarr O."/>
            <person name="Ndiaye D."/>
            <person name="Ndir O."/>
            <person name="Mboup S."/>
            <person name="Lukens A."/>
            <person name="Stange-Thomann N."/>
            <person name="Mauceli E."/>
            <person name="Gnerre S."/>
            <person name="Jaffe D."/>
            <person name="Zainoun J."/>
            <person name="Wiegand R.C."/>
            <person name="Birren B."/>
            <person name="Galagan J."/>
            <person name="Lander E."/>
            <person name="Wirth D.F."/>
        </authorList>
    </citation>
    <scope>NUCLEOTIDE SEQUENCE [LARGE SCALE GENOMIC DNA]</scope>
    <source>
        <strain evidence="10">7G8</strain>
    </source>
</reference>
<dbReference type="Gene3D" id="1.20.58.1930">
    <property type="match status" value="2"/>
</dbReference>
<sequence>MARGRSSTNEIELSARDVLENIGREIKSKRKNYSIHSDKLKGNISSARFSDGLFRRWRTVNKGPPDSCSVDHLFHTNINNGTNEGRNPCDGRKKERFGEDEGFECGSRIRDYNKKDSGTACVPPRRRHICDKNLEFLNNENTENTDDLLGNVLVTAKYEGDCIVDHLPDNEKSNMCTIFARTFADIGDIVRGRDMFKSNNVDAVQEGLKVVFGKIYNRLTPHAKNDYTGDHPNYYKLREDWWTVNRDQVWRALTCVAGEGNTYFIQLDDSKRLFWDRKCGHSNEGALLTNLDYVPQFLRWFDEWAEEFCRKKKDKLEKVKDVCRNYANNLYCSFNGYDCTKIIWKEHNFSNDSKCTKCHNECLRYENWIKEQKLEFDKQRDKYESEINRYNSRQINSNDNFNNIYYKEFYDELRVNYGSIEKFLNLLNKGNKCKNIGHDEKTYFNKSDDKVTFSRSKYCQVCPYCGVECKNGRCEKKAETDDNCGEPYIYNIPKNVNPIGINILNSDDEHVDIVKRLSEFCRDSKNINEKNYQEWKCYYNGESDNKCQMQKVLENKVQTKITSFDFFFDLWIKNLLRDTINWKSELKNCINNTNKTNCNKTCNENCKCFEKWVKQKDDEWKKVKKVFENKNRTSQNYYNKLNNHFQGYFFQVTNEVNKDEAKWNQFTEELRNKIDSSKAKKGTNDSQDAIKVLLEHLKEDGKTCTANNPDSACNTPGTDACSLEPASKTEPPKKDTRTNPCGASGTTTSLEQICNNVKRYIRENNGKTQKGGGCNRKNKNGNYAVWKCDKLSNLVKEDGVCMPPRRQKLCIKYLKDLNGHKSTNDLRTAFIKCSALETYMSWLYYKGKNGDDAKQLNNGTIPPEFLRSMFYTFGDFKDLYFNTDISKKDQNMTKVKTNINNVLQKYQQNDDEKRKNWWNTNAPELWKGMLCGLSNHINIKEKVTVCKKLTETYSIDKVKFSDTNTTLCDFVSIPQFLRWMIEWSEHFCKKQSQEYNDLKEKCNTCGSSNGIVTTEDCKKKCMQCKQKCEAYKSFIENWKKQWTIQSNKYDKLYQKTQNGANDSTEEEKPVVQYLLQLRTNSGNSDANTYNSAGAYVKHQGYTGDCQQQMDFNSNTNKNNYAFETYPHNYKSQCTCEDSAKSACNIVKQILPKERDKATGGIDGCNPKIGNYPSWNCDRNKSNKENKGACVPPRRQKFCVSLLAKEGIFKTNEEDIRETFIKSAALETYFAWKRYKEDNREAQVELQNGTIPGHFKRQMYYTFADYRDIFFGTDITSHNYILDVSKNAKERLISENRKQKTSDPENDGSKLLENWWNTNAKDIWDGMICALSFDDGSKGFKKEVRQKLESTYSYENLTKNSADTSTTLEEFAQTPQFLRWFTEWSDEFCRERKKKEEKVGSACKNDYDGCENTKDNGNGNCANACNAYKKYITDKKKQYDKQNKKFDVEKRAHKDGYDRYSGKKASEYLEKECLNSSCSCMKNVTGISDYWEQPHTTYDDNSLQKKCSCPPPPCEIVDGILGNKSSKGYVEGCRKKYMTRGLEGWECNSGNEDGDVCIPPRRQKMYVGKLHTLGEMSPLGLRTAFIECAAVETFFSWHEFKKEKEREDKEKNEQDVQYKSSVLENLQKDLQSGKIPEEFKRQMFYTFGDYRDIFFGKDIGRDMDNVENKIKGVFAKSGAKNEERKQWWTKYEKDIWDGMVCALSYDTETKNKNEKLRKKLIDPKNSNKYDNVAFKGGFNENSTKLVDFVKRPPYFRWLEEWADEFCRKRIYKLKMIKDDCRGEHDGKYCDEDGFDCTQMVPNKESIFSDFHCQSCATSCNSYKQWIISKQKEFNKQKEKYEKKIKNIDTDNYDTQFYTTLNANKPTVSYFIETLREGSCSNNNTGDYKINFNDEYNTFKHGEYCAPCPVFGVKHERGDWKNAEEIKCKKNTFKTKEYIKYKTDPIKVDMLVSDNGEKGFVHALEDVCKTSGIFEGIRENKWSCGYVCDLDICDFESAKVNKVDQQNIQIRAVFKRWLENFLKDYNKIKEKISYCINNDEVSKCINGCKNKCDCVEQWIKLKNIEWKKIKKRYQKQYDFDDENMNTFVKGFLEILKPQTEVHEAIKPSKNLNDLQDSCASTASMTSEKPKSKENDVVECLLHKLQKKINDCKEKHDNGKGKVCSSESSIPKNNPEDTPVYDISPDFPPPFCNVPPNPCGDKDATNVVGVEEVAKEIQEQRHKDMLERSGKNGGESVKGEGKTDQTESVLKGDISKATFKSGTNPSELKKVCDITKEHTNYQKRGGYNYQGPCTGKGNGNDKRFVIGTTWTDEDGKVETIKVLLPPRRRHMCTSNLEYLLHLNDGPLLQGDPKTIIHSFLGDVLLASKFEGEYIKTNYKRLNGQNNNEDKCRAMKYSFADIGDIIRGRDLWEHGDQTKLQGHLQIIFGKIKENLDDTIKDKYASEYKPYTQLRKDWWEANRKQIWDAMKCKTTKPPVTTNCDTTTVTPIVDYIPQRLRWMTEWAEWYCKIQKKEYEELEKKCEECRSGICDKGCEECKSKCKEYQEKIKPWEVQWEKIKEKYDKLYKIVSTNSGSFAATTGYKDEKDVVAFLSKLHEKNKDNNTIYATAAGYIHQEADINDCKKQIRFCKNPNGELTTSGKDNDKEYAFREKPHDHDDKCDCTDKTAPPPKKPEVPPGPAPPPQAVQPPPQPKPAEDPAGGDVTSPDSPQPLAPDHPAESEEEEEEEEEEDDSSEEEEAEEAEDTGRGEESPQPAAPAAPAPLPPLPSDNTSDILKTTIPFGIALALTSIAFFFMKKKTHTPVDLLRVLDIHKGDYGIPTPKSSNRYIPYVSDTYKGKTYIYMEGDSDSGHYYEDTTDITSSESEYEEMDINDIYVPGSPKYKTLIEVVLEPSKTNGNIPHSAGEPLGDDMVPTTNTFTDEEWNELKHDFISQYIQSRLPMDVPQYDVSTELPMNIVGNVLDDGINEKPFITSIHDRDLYTGEEISYNIHMSTNSMDDPKYVSNNVYSGIDLINDTLSGNQHIDIYDELLKRKENELFGTNYKKNTSNNSVAKLTNSDPIMNQLDLFHKWLDRHRDMCEKWNNKDELLDKLNEEWNKDNDGGDIPNDNKTLNTDVSIEIDMDNPKPINQFSNMDINVDTPTMDNMEDDIYYDVNDDENPSVDDIPMDHNKVDVDVPKKVHIEMKILNNTSNGSLEQQFPISDVWNI</sequence>
<dbReference type="InterPro" id="IPR054595">
    <property type="entry name" value="DBL_C"/>
</dbReference>
<feature type="domain" description="Duffy-binding-like" evidence="2">
    <location>
        <begin position="567"/>
        <end position="710"/>
    </location>
</feature>
<organism evidence="9 10">
    <name type="scientific">Plasmodium falciparum (isolate 7G8)</name>
    <dbReference type="NCBI Taxonomy" id="57266"/>
    <lineage>
        <taxon>Eukaryota</taxon>
        <taxon>Sar</taxon>
        <taxon>Alveolata</taxon>
        <taxon>Apicomplexa</taxon>
        <taxon>Aconoidasida</taxon>
        <taxon>Haemosporida</taxon>
        <taxon>Plasmodiidae</taxon>
        <taxon>Plasmodium</taxon>
        <taxon>Plasmodium (Laverania)</taxon>
    </lineage>
</organism>
<dbReference type="Gene3D" id="1.20.1310.20">
    <property type="entry name" value="Duffy-antigen binding domain"/>
    <property type="match status" value="5"/>
</dbReference>
<feature type="domain" description="Duffy-antigen binding" evidence="3">
    <location>
        <begin position="2320"/>
        <end position="2495"/>
    </location>
</feature>
<dbReference type="Pfam" id="PF15445">
    <property type="entry name" value="ATS"/>
    <property type="match status" value="1"/>
</dbReference>
<feature type="domain" description="Duffy-binding-like" evidence="8">
    <location>
        <begin position="982"/>
        <end position="1116"/>
    </location>
</feature>
<evidence type="ECO:0000259" key="8">
    <source>
        <dbReference type="Pfam" id="PF22672"/>
    </source>
</evidence>
<dbReference type="InterPro" id="IPR041480">
    <property type="entry name" value="CIDR1_gamma"/>
</dbReference>
<feature type="region of interest" description="Disordered" evidence="1">
    <location>
        <begin position="2150"/>
        <end position="2175"/>
    </location>
</feature>
<dbReference type="Pfam" id="PF21807">
    <property type="entry name" value="PfEMP1_CIDRalpha1_dom"/>
    <property type="match status" value="1"/>
</dbReference>
<feature type="region of interest" description="Disordered" evidence="1">
    <location>
        <begin position="715"/>
        <end position="744"/>
    </location>
</feature>
<reference evidence="9 10" key="2">
    <citation type="submission" date="2013-02" db="EMBL/GenBank/DDBJ databases">
        <title>The Genome Sequence of Plasmodium falciparum 7G8.</title>
        <authorList>
            <consortium name="The Broad Institute Genome Sequencing Platform"/>
            <consortium name="The Broad Institute Genome Sequencing Center for Infectious Disease"/>
            <person name="Neafsey D."/>
            <person name="Cheeseman I."/>
            <person name="Volkman S."/>
            <person name="Adams J."/>
            <person name="Walker B."/>
            <person name="Young S.K."/>
            <person name="Zeng Q."/>
            <person name="Gargeya S."/>
            <person name="Fitzgerald M."/>
            <person name="Haas B."/>
            <person name="Abouelleil A."/>
            <person name="Alvarado L."/>
            <person name="Arachchi H.M."/>
            <person name="Berlin A.M."/>
            <person name="Chapman S.B."/>
            <person name="Dewar J."/>
            <person name="Goldberg J."/>
            <person name="Griggs A."/>
            <person name="Gujja S."/>
            <person name="Hansen M."/>
            <person name="Howarth C."/>
            <person name="Imamovic A."/>
            <person name="Larimer J."/>
            <person name="McCowan C."/>
            <person name="Murphy C."/>
            <person name="Neiman D."/>
            <person name="Pearson M."/>
            <person name="Priest M."/>
            <person name="Roberts A."/>
            <person name="Saif S."/>
            <person name="Shea T."/>
            <person name="Sisk P."/>
            <person name="Sykes S."/>
            <person name="Wortman J."/>
            <person name="Nusbaum C."/>
            <person name="Birren B."/>
        </authorList>
    </citation>
    <scope>NUCLEOTIDE SEQUENCE [LARGE SCALE GENOMIC DNA]</scope>
    <source>
        <strain evidence="9 10">7G8</strain>
    </source>
</reference>
<evidence type="ECO:0008006" key="11">
    <source>
        <dbReference type="Google" id="ProtNLM"/>
    </source>
</evidence>
<dbReference type="InterPro" id="IPR049158">
    <property type="entry name" value="PfEMP1_CIDRalpha1_dom"/>
</dbReference>
<dbReference type="FunFam" id="1.20.58.830:FF:000021">
    <property type="entry name" value="Erythrocyte membrane protein 1, PfEMP1"/>
    <property type="match status" value="1"/>
</dbReference>
<feature type="domain" description="Duffy-antigen binding" evidence="3">
    <location>
        <begin position="1187"/>
        <end position="1378"/>
    </location>
</feature>
<accession>W7FJM7</accession>
<feature type="domain" description="Duffy-binding-like" evidence="8">
    <location>
        <begin position="1759"/>
        <end position="1899"/>
    </location>
</feature>
<feature type="domain" description="Duffy-binding-like" evidence="8">
    <location>
        <begin position="303"/>
        <end position="457"/>
    </location>
</feature>
<dbReference type="InterPro" id="IPR008602">
    <property type="entry name" value="Duffy-antigen-binding"/>
</dbReference>
<evidence type="ECO:0000256" key="1">
    <source>
        <dbReference type="SAM" id="MobiDB-lite"/>
    </source>
</evidence>